<sequence length="346" mass="38587">MMLDPRQQLPPIAEQYLVELIQSLEGLDKARCLAIASITMVIYEYFLTIDDEIRYFWTGKWSISQSIFDTDDSYAGPNICDGAIRASFILSVIAMAIIQAVLVLRIWYLYRHSRTARILAVACFVTCITAECVALGVSFKDLHSQINPLPGVRILGLGCMAPPPSKLWRMFIPAFVLHTVLYIFTAYRGLRNRSVVAEAAPLMRRLLRDGGIFYFVVFCFSAIGAAMTDHPSYSAEFNLCDRLTASPSFMLSITSICISRVMLGIRSLAAELISDPALLLNNAELSRVFLKRGTNTGEFIVNVHDDDSRQFGVLDIRRESGFILDVKMDKDSISTVDTVLQIGSPV</sequence>
<evidence type="ECO:0000256" key="1">
    <source>
        <dbReference type="SAM" id="Phobius"/>
    </source>
</evidence>
<dbReference type="HOGENOM" id="CLU_035509_13_0_1"/>
<keyword evidence="1" id="KW-0812">Transmembrane</keyword>
<dbReference type="InParanoid" id="A0A0C3FCH5"/>
<accession>A0A0C3FCH5</accession>
<name>A0A0C3FCH5_PILCF</name>
<evidence type="ECO:0000259" key="2">
    <source>
        <dbReference type="Pfam" id="PF20151"/>
    </source>
</evidence>
<reference evidence="3 4" key="1">
    <citation type="submission" date="2014-04" db="EMBL/GenBank/DDBJ databases">
        <authorList>
            <consortium name="DOE Joint Genome Institute"/>
            <person name="Kuo A."/>
            <person name="Tarkka M."/>
            <person name="Buscot F."/>
            <person name="Kohler A."/>
            <person name="Nagy L.G."/>
            <person name="Floudas D."/>
            <person name="Copeland A."/>
            <person name="Barry K.W."/>
            <person name="Cichocki N."/>
            <person name="Veneault-Fourrey C."/>
            <person name="LaButti K."/>
            <person name="Lindquist E.A."/>
            <person name="Lipzen A."/>
            <person name="Lundell T."/>
            <person name="Morin E."/>
            <person name="Murat C."/>
            <person name="Sun H."/>
            <person name="Tunlid A."/>
            <person name="Henrissat B."/>
            <person name="Grigoriev I.V."/>
            <person name="Hibbett D.S."/>
            <person name="Martin F."/>
            <person name="Nordberg H.P."/>
            <person name="Cantor M.N."/>
            <person name="Hua S.X."/>
        </authorList>
    </citation>
    <scope>NUCLEOTIDE SEQUENCE [LARGE SCALE GENOMIC DNA]</scope>
    <source>
        <strain evidence="3 4">F 1598</strain>
    </source>
</reference>
<keyword evidence="1" id="KW-1133">Transmembrane helix</keyword>
<feature type="transmembrane region" description="Helical" evidence="1">
    <location>
        <begin position="118"/>
        <end position="139"/>
    </location>
</feature>
<reference evidence="4" key="2">
    <citation type="submission" date="2015-01" db="EMBL/GenBank/DDBJ databases">
        <title>Evolutionary Origins and Diversification of the Mycorrhizal Mutualists.</title>
        <authorList>
            <consortium name="DOE Joint Genome Institute"/>
            <consortium name="Mycorrhizal Genomics Consortium"/>
            <person name="Kohler A."/>
            <person name="Kuo A."/>
            <person name="Nagy L.G."/>
            <person name="Floudas D."/>
            <person name="Copeland A."/>
            <person name="Barry K.W."/>
            <person name="Cichocki N."/>
            <person name="Veneault-Fourrey C."/>
            <person name="LaButti K."/>
            <person name="Lindquist E.A."/>
            <person name="Lipzen A."/>
            <person name="Lundell T."/>
            <person name="Morin E."/>
            <person name="Murat C."/>
            <person name="Riley R."/>
            <person name="Ohm R."/>
            <person name="Sun H."/>
            <person name="Tunlid A."/>
            <person name="Henrissat B."/>
            <person name="Grigoriev I.V."/>
            <person name="Hibbett D.S."/>
            <person name="Martin F."/>
        </authorList>
    </citation>
    <scope>NUCLEOTIDE SEQUENCE [LARGE SCALE GENOMIC DNA]</scope>
    <source>
        <strain evidence="4">F 1598</strain>
    </source>
</reference>
<keyword evidence="4" id="KW-1185">Reference proteome</keyword>
<dbReference type="InterPro" id="IPR045340">
    <property type="entry name" value="DUF6533"/>
</dbReference>
<feature type="transmembrane region" description="Helical" evidence="1">
    <location>
        <begin position="211"/>
        <end position="228"/>
    </location>
</feature>
<dbReference type="AlphaFoldDB" id="A0A0C3FCH5"/>
<feature type="domain" description="DUF6533" evidence="2">
    <location>
        <begin position="32"/>
        <end position="64"/>
    </location>
</feature>
<evidence type="ECO:0000313" key="3">
    <source>
        <dbReference type="EMBL" id="KIM82315.1"/>
    </source>
</evidence>
<keyword evidence="1" id="KW-0472">Membrane</keyword>
<proteinExistence type="predicted"/>
<dbReference type="Pfam" id="PF20151">
    <property type="entry name" value="DUF6533"/>
    <property type="match status" value="1"/>
</dbReference>
<dbReference type="OrthoDB" id="2679643at2759"/>
<protein>
    <recommendedName>
        <fullName evidence="2">DUF6533 domain-containing protein</fullName>
    </recommendedName>
</protein>
<gene>
    <name evidence="3" type="ORF">PILCRDRAFT_88726</name>
</gene>
<dbReference type="EMBL" id="KN832995">
    <property type="protein sequence ID" value="KIM82315.1"/>
    <property type="molecule type" value="Genomic_DNA"/>
</dbReference>
<feature type="transmembrane region" description="Helical" evidence="1">
    <location>
        <begin position="83"/>
        <end position="106"/>
    </location>
</feature>
<feature type="transmembrane region" description="Helical" evidence="1">
    <location>
        <begin position="170"/>
        <end position="190"/>
    </location>
</feature>
<evidence type="ECO:0000313" key="4">
    <source>
        <dbReference type="Proteomes" id="UP000054166"/>
    </source>
</evidence>
<organism evidence="3 4">
    <name type="scientific">Piloderma croceum (strain F 1598)</name>
    <dbReference type="NCBI Taxonomy" id="765440"/>
    <lineage>
        <taxon>Eukaryota</taxon>
        <taxon>Fungi</taxon>
        <taxon>Dikarya</taxon>
        <taxon>Basidiomycota</taxon>
        <taxon>Agaricomycotina</taxon>
        <taxon>Agaricomycetes</taxon>
        <taxon>Agaricomycetidae</taxon>
        <taxon>Atheliales</taxon>
        <taxon>Atheliaceae</taxon>
        <taxon>Piloderma</taxon>
    </lineage>
</organism>
<dbReference type="Proteomes" id="UP000054166">
    <property type="component" value="Unassembled WGS sequence"/>
</dbReference>
<feature type="transmembrane region" description="Helical" evidence="1">
    <location>
        <begin position="248"/>
        <end position="265"/>
    </location>
</feature>